<evidence type="ECO:0000256" key="2">
    <source>
        <dbReference type="ARBA" id="ARBA00022679"/>
    </source>
</evidence>
<proteinExistence type="inferred from homology"/>
<organism evidence="4 5">
    <name type="scientific">Morus notabilis</name>
    <dbReference type="NCBI Taxonomy" id="981085"/>
    <lineage>
        <taxon>Eukaryota</taxon>
        <taxon>Viridiplantae</taxon>
        <taxon>Streptophyta</taxon>
        <taxon>Embryophyta</taxon>
        <taxon>Tracheophyta</taxon>
        <taxon>Spermatophyta</taxon>
        <taxon>Magnoliopsida</taxon>
        <taxon>eudicotyledons</taxon>
        <taxon>Gunneridae</taxon>
        <taxon>Pentapetalae</taxon>
        <taxon>rosids</taxon>
        <taxon>fabids</taxon>
        <taxon>Rosales</taxon>
        <taxon>Moraceae</taxon>
        <taxon>Moreae</taxon>
        <taxon>Morus</taxon>
    </lineage>
</organism>
<dbReference type="PANTHER" id="PTHR31623:SF122">
    <property type="entry name" value="HXXXD-TYPE ACYL-TRANSFERASE FAMILY PROTEIN"/>
    <property type="match status" value="1"/>
</dbReference>
<dbReference type="OrthoDB" id="671439at2759"/>
<keyword evidence="5" id="KW-1185">Reference proteome</keyword>
<name>W9RKE9_9ROSA</name>
<keyword evidence="3" id="KW-0012">Acyltransferase</keyword>
<dbReference type="Pfam" id="PF02458">
    <property type="entry name" value="Transferase"/>
    <property type="match status" value="1"/>
</dbReference>
<gene>
    <name evidence="4" type="ORF">L484_027592</name>
</gene>
<evidence type="ECO:0000313" key="5">
    <source>
        <dbReference type="Proteomes" id="UP000030645"/>
    </source>
</evidence>
<evidence type="ECO:0000313" key="4">
    <source>
        <dbReference type="EMBL" id="EXB82420.1"/>
    </source>
</evidence>
<accession>W9RKE9</accession>
<sequence length="439" mass="49574">MDMIEIIKRETIKPSSPTPQHNRIHNLCWFDQISTPFFIPILLFYRHGLFNTSINAVSETSSLLINSLSKTLSKYYPFAGRIRDRESILCNDEGVDFLVAKVKQDLSSLLHNPKAEILHLLFPDNLQWRNTDVSFLLAVQVNYFDCGGLAIGVCMSHKLSDAATLVSFINCWASTARNAGRDVSFPVLNVASLFPRGDLPLFPEAVHWKGNYASRRFVFEAEKINSLKAVISEKVENPTRVEAVTALLYKSAIKASRAVVSNAKTSSHLLVQQVNMRTRMVPELPETSVGSLSWFFPVLWGSIEMDDQSFFVGLVSRMREAFTKLCSSFADKFGGEDWFLEMLEILKEYKGLLSRSDQVVYRFSSWCRFPVYEADFGWGKPVWVTSVGTVDKNVIILMDHGKNGGGIEAFVTLEEDEMFVFECDQELLAFASCNPSVLY</sequence>
<dbReference type="InterPro" id="IPR023213">
    <property type="entry name" value="CAT-like_dom_sf"/>
</dbReference>
<keyword evidence="2 4" id="KW-0808">Transferase</keyword>
<evidence type="ECO:0000256" key="1">
    <source>
        <dbReference type="ARBA" id="ARBA00009861"/>
    </source>
</evidence>
<dbReference type="Proteomes" id="UP000030645">
    <property type="component" value="Unassembled WGS sequence"/>
</dbReference>
<evidence type="ECO:0000256" key="3">
    <source>
        <dbReference type="ARBA" id="ARBA00023315"/>
    </source>
</evidence>
<dbReference type="GO" id="GO:0016746">
    <property type="term" value="F:acyltransferase activity"/>
    <property type="evidence" value="ECO:0007669"/>
    <property type="project" value="UniProtKB-KW"/>
</dbReference>
<dbReference type="EMBL" id="KE344869">
    <property type="protein sequence ID" value="EXB82420.1"/>
    <property type="molecule type" value="Genomic_DNA"/>
</dbReference>
<dbReference type="PANTHER" id="PTHR31623">
    <property type="entry name" value="F21J9.9"/>
    <property type="match status" value="1"/>
</dbReference>
<comment type="similarity">
    <text evidence="1">Belongs to the plant acyltransferase family.</text>
</comment>
<dbReference type="Gene3D" id="3.30.559.10">
    <property type="entry name" value="Chloramphenicol acetyltransferase-like domain"/>
    <property type="match status" value="2"/>
</dbReference>
<dbReference type="AlphaFoldDB" id="W9RKE9"/>
<dbReference type="eggNOG" id="ENOG502QYCI">
    <property type="taxonomic scope" value="Eukaryota"/>
</dbReference>
<reference evidence="5" key="1">
    <citation type="submission" date="2013-01" db="EMBL/GenBank/DDBJ databases">
        <title>Draft Genome Sequence of a Mulberry Tree, Morus notabilis C.K. Schneid.</title>
        <authorList>
            <person name="He N."/>
            <person name="Zhao S."/>
        </authorList>
    </citation>
    <scope>NUCLEOTIDE SEQUENCE</scope>
</reference>
<dbReference type="STRING" id="981085.W9RKE9"/>
<protein>
    <submittedName>
        <fullName evidence="4">Deacetylvindoline O-acetyltransferase</fullName>
    </submittedName>
</protein>
<dbReference type="KEGG" id="mnt:21410206"/>